<evidence type="ECO:0000256" key="1">
    <source>
        <dbReference type="SAM" id="MobiDB-lite"/>
    </source>
</evidence>
<dbReference type="AlphaFoldDB" id="A0A9P6K330"/>
<keyword evidence="3" id="KW-1185">Reference proteome</keyword>
<sequence length="79" mass="8724">MNNHPLYQLDAHVPDKDSSDTTQPPLKKRDKIRKFFGIPKSLAKVKAKSSTQSLDSQDPSQQSTQSFGASQVDDNQGAH</sequence>
<dbReference type="EMBL" id="JAAAXW010000103">
    <property type="protein sequence ID" value="KAF9543855.1"/>
    <property type="molecule type" value="Genomic_DNA"/>
</dbReference>
<proteinExistence type="predicted"/>
<name>A0A9P6K330_9FUNG</name>
<protein>
    <submittedName>
        <fullName evidence="2">Uncharacterized protein</fullName>
    </submittedName>
</protein>
<evidence type="ECO:0000313" key="3">
    <source>
        <dbReference type="Proteomes" id="UP000723463"/>
    </source>
</evidence>
<feature type="compositionally biased region" description="Low complexity" evidence="1">
    <location>
        <begin position="49"/>
        <end position="66"/>
    </location>
</feature>
<feature type="region of interest" description="Disordered" evidence="1">
    <location>
        <begin position="1"/>
        <end position="79"/>
    </location>
</feature>
<evidence type="ECO:0000313" key="2">
    <source>
        <dbReference type="EMBL" id="KAF9543855.1"/>
    </source>
</evidence>
<reference evidence="2" key="1">
    <citation type="journal article" date="2020" name="Fungal Divers.">
        <title>Resolving the Mortierellaceae phylogeny through synthesis of multi-gene phylogenetics and phylogenomics.</title>
        <authorList>
            <person name="Vandepol N."/>
            <person name="Liber J."/>
            <person name="Desiro A."/>
            <person name="Na H."/>
            <person name="Kennedy M."/>
            <person name="Barry K."/>
            <person name="Grigoriev I.V."/>
            <person name="Miller A.N."/>
            <person name="O'Donnell K."/>
            <person name="Stajich J.E."/>
            <person name="Bonito G."/>
        </authorList>
    </citation>
    <scope>NUCLEOTIDE SEQUENCE</scope>
    <source>
        <strain evidence="2">NRRL 2591</strain>
    </source>
</reference>
<comment type="caution">
    <text evidence="2">The sequence shown here is derived from an EMBL/GenBank/DDBJ whole genome shotgun (WGS) entry which is preliminary data.</text>
</comment>
<feature type="compositionally biased region" description="Polar residues" evidence="1">
    <location>
        <begin position="67"/>
        <end position="79"/>
    </location>
</feature>
<accession>A0A9P6K330</accession>
<gene>
    <name evidence="2" type="ORF">EC957_000389</name>
</gene>
<organism evidence="2 3">
    <name type="scientific">Mortierella hygrophila</name>
    <dbReference type="NCBI Taxonomy" id="979708"/>
    <lineage>
        <taxon>Eukaryota</taxon>
        <taxon>Fungi</taxon>
        <taxon>Fungi incertae sedis</taxon>
        <taxon>Mucoromycota</taxon>
        <taxon>Mortierellomycotina</taxon>
        <taxon>Mortierellomycetes</taxon>
        <taxon>Mortierellales</taxon>
        <taxon>Mortierellaceae</taxon>
        <taxon>Mortierella</taxon>
    </lineage>
</organism>
<dbReference type="Proteomes" id="UP000723463">
    <property type="component" value="Unassembled WGS sequence"/>
</dbReference>